<proteinExistence type="predicted"/>
<dbReference type="Proteomes" id="UP001354709">
    <property type="component" value="Unassembled WGS sequence"/>
</dbReference>
<evidence type="ECO:0000256" key="1">
    <source>
        <dbReference type="SAM" id="MobiDB-lite"/>
    </source>
</evidence>
<feature type="compositionally biased region" description="Polar residues" evidence="1">
    <location>
        <begin position="12"/>
        <end position="22"/>
    </location>
</feature>
<keyword evidence="3" id="KW-1185">Reference proteome</keyword>
<accession>A0ABU7Q8Z1</accession>
<evidence type="ECO:0000313" key="2">
    <source>
        <dbReference type="EMBL" id="MEE4597443.1"/>
    </source>
</evidence>
<evidence type="ECO:0000313" key="3">
    <source>
        <dbReference type="Proteomes" id="UP001354709"/>
    </source>
</evidence>
<protein>
    <recommendedName>
        <fullName evidence="4">AmfS protein</fullName>
    </recommendedName>
</protein>
<sequence length="44" mass="4434">MESEAGFLASEFNGQTGTQGASGQYPMSCLIASLFTLSGGSSGR</sequence>
<dbReference type="EMBL" id="JAZBJO010000035">
    <property type="protein sequence ID" value="MEE4597443.1"/>
    <property type="molecule type" value="Genomic_DNA"/>
</dbReference>
<comment type="caution">
    <text evidence="2">The sequence shown here is derived from an EMBL/GenBank/DDBJ whole genome shotgun (WGS) entry which is preliminary data.</text>
</comment>
<feature type="region of interest" description="Disordered" evidence="1">
    <location>
        <begin position="1"/>
        <end position="22"/>
    </location>
</feature>
<reference evidence="2 3" key="1">
    <citation type="submission" date="2023-11" db="EMBL/GenBank/DDBJ databases">
        <title>30 novel species of actinomycetes from the DSMZ collection.</title>
        <authorList>
            <person name="Nouioui I."/>
        </authorList>
    </citation>
    <scope>NUCLEOTIDE SEQUENCE [LARGE SCALE GENOMIC DNA]</scope>
    <source>
        <strain evidence="2 3">DSM 41524</strain>
    </source>
</reference>
<gene>
    <name evidence="2" type="ORF">V2J94_37150</name>
</gene>
<organism evidence="2 3">
    <name type="scientific">Streptomyces asiaticus subsp. ignotus</name>
    <dbReference type="NCBI Taxonomy" id="3098222"/>
    <lineage>
        <taxon>Bacteria</taxon>
        <taxon>Bacillati</taxon>
        <taxon>Actinomycetota</taxon>
        <taxon>Actinomycetes</taxon>
        <taxon>Kitasatosporales</taxon>
        <taxon>Streptomycetaceae</taxon>
        <taxon>Streptomyces</taxon>
        <taxon>Streptomyces violaceusniger group</taxon>
    </lineage>
</organism>
<dbReference type="RefSeq" id="WP_330814071.1">
    <property type="nucleotide sequence ID" value="NZ_JAZBJO010000035.1"/>
</dbReference>
<name>A0ABU7Q8Z1_9ACTN</name>
<evidence type="ECO:0008006" key="4">
    <source>
        <dbReference type="Google" id="ProtNLM"/>
    </source>
</evidence>